<sequence length="126" mass="13339">MGAAGRPGLPRHRLAVHLTAQSPGWVAPAIDVFETGWREQQQAREEAAATARTAVDRDAERAKAYVAGVWERTGAGPTWTELGDALGWAPALRERIIRTLAREGVLSYSPEPRSLAVAGGAGGVEG</sequence>
<dbReference type="EMBL" id="CP015079">
    <property type="protein sequence ID" value="ANH40540.1"/>
    <property type="molecule type" value="Genomic_DNA"/>
</dbReference>
<dbReference type="OrthoDB" id="3787756at2"/>
<proteinExistence type="predicted"/>
<dbReference type="RefSeq" id="WP_068113995.1">
    <property type="nucleotide sequence ID" value="NZ_CP015079.1"/>
</dbReference>
<name>A0A1A9GS63_9ACTN</name>
<accession>A0A1A9GS63</accession>
<dbReference type="KEGG" id="ndk:I601_4145"/>
<dbReference type="AlphaFoldDB" id="A0A1A9GS63"/>
<evidence type="ECO:0000313" key="1">
    <source>
        <dbReference type="EMBL" id="ANH40540.1"/>
    </source>
</evidence>
<dbReference type="Proteomes" id="UP000077868">
    <property type="component" value="Chromosome"/>
</dbReference>
<evidence type="ECO:0000313" key="2">
    <source>
        <dbReference type="Proteomes" id="UP000077868"/>
    </source>
</evidence>
<gene>
    <name evidence="1" type="ORF">I601_4145</name>
</gene>
<protein>
    <submittedName>
        <fullName evidence="1">Uncharacterized protein</fullName>
    </submittedName>
</protein>
<keyword evidence="2" id="KW-1185">Reference proteome</keyword>
<reference evidence="1 2" key="1">
    <citation type="submission" date="2016-03" db="EMBL/GenBank/DDBJ databases">
        <title>Complete genome sequence of a soil Actinobacterium, Nocardioides dokdonensis FR1436.</title>
        <authorList>
            <person name="Kwon S.-K."/>
            <person name="Kim K."/>
            <person name="Kim J.F."/>
        </authorList>
    </citation>
    <scope>NUCLEOTIDE SEQUENCE [LARGE SCALE GENOMIC DNA]</scope>
    <source>
        <strain evidence="1 2">FR1436</strain>
    </source>
</reference>
<organism evidence="1 2">
    <name type="scientific">Nocardioides dokdonensis FR1436</name>
    <dbReference type="NCBI Taxonomy" id="1300347"/>
    <lineage>
        <taxon>Bacteria</taxon>
        <taxon>Bacillati</taxon>
        <taxon>Actinomycetota</taxon>
        <taxon>Actinomycetes</taxon>
        <taxon>Propionibacteriales</taxon>
        <taxon>Nocardioidaceae</taxon>
        <taxon>Nocardioides</taxon>
    </lineage>
</organism>
<dbReference type="PATRIC" id="fig|1300347.3.peg.4157"/>